<organism evidence="1 2">
    <name type="scientific">Frankliniella fusca</name>
    <dbReference type="NCBI Taxonomy" id="407009"/>
    <lineage>
        <taxon>Eukaryota</taxon>
        <taxon>Metazoa</taxon>
        <taxon>Ecdysozoa</taxon>
        <taxon>Arthropoda</taxon>
        <taxon>Hexapoda</taxon>
        <taxon>Insecta</taxon>
        <taxon>Pterygota</taxon>
        <taxon>Neoptera</taxon>
        <taxon>Paraneoptera</taxon>
        <taxon>Thysanoptera</taxon>
        <taxon>Terebrantia</taxon>
        <taxon>Thripoidea</taxon>
        <taxon>Thripidae</taxon>
        <taxon>Frankliniella</taxon>
    </lineage>
</organism>
<feature type="non-terminal residue" evidence="1">
    <location>
        <position position="1"/>
    </location>
</feature>
<dbReference type="Proteomes" id="UP001219518">
    <property type="component" value="Unassembled WGS sequence"/>
</dbReference>
<gene>
    <name evidence="1" type="ORF">KUF71_009804</name>
</gene>
<keyword evidence="1" id="KW-0436">Ligase</keyword>
<dbReference type="GO" id="GO:0016874">
    <property type="term" value="F:ligase activity"/>
    <property type="evidence" value="ECO:0007669"/>
    <property type="project" value="UniProtKB-KW"/>
</dbReference>
<dbReference type="PANTHER" id="PTHR31025:SF9">
    <property type="entry name" value="SI:DKEY-286J15.1"/>
    <property type="match status" value="1"/>
</dbReference>
<sequence>YAVEEILLNNGKTKLYVPHLKDGYLFCDKIRKRIFRTLVRHICFKDVDHPTKVTGNMKEGLAKSIVVAFPQYQKLVPVPGQTPWSHIVSNVQNIFKRILSSLPAEERPRKGKKFSKTKQSLTNSSVNVELLAVTNPDKAHREEILDGMRKTFQLRVVERRKGDSITEMIQRWPHLRNYHGEVLSLEFELLHPKAVDMVRVLTPLVPKILDKFSSVKSLSSKCGLDEMKVLMYLGSRLPHTINKDASPIPVEKEIVKVVKIGKSVEEFVEENRSKSNSAVQPYLIAVKGCVSVDILKYFLVLDSFTMELGKIPFLRAIDWLFKSYHVFNVHYPLSWKNFFRFLQTCIYKVFTGTQDDVIPSAQNLYSMLLSL</sequence>
<evidence type="ECO:0000313" key="1">
    <source>
        <dbReference type="EMBL" id="KAK3920533.1"/>
    </source>
</evidence>
<dbReference type="PANTHER" id="PTHR31025">
    <property type="entry name" value="SI:CH211-196P9.1-RELATED"/>
    <property type="match status" value="1"/>
</dbReference>
<reference evidence="1" key="2">
    <citation type="journal article" date="2023" name="BMC Genomics">
        <title>Pest status, molecular evolution, and epigenetic factors derived from the genome assembly of Frankliniella fusca, a thysanopteran phytovirus vector.</title>
        <authorList>
            <person name="Catto M.A."/>
            <person name="Labadie P.E."/>
            <person name="Jacobson A.L."/>
            <person name="Kennedy G.G."/>
            <person name="Srinivasan R."/>
            <person name="Hunt B.G."/>
        </authorList>
    </citation>
    <scope>NUCLEOTIDE SEQUENCE</scope>
    <source>
        <strain evidence="1">PL_HMW_Pooled</strain>
    </source>
</reference>
<evidence type="ECO:0000313" key="2">
    <source>
        <dbReference type="Proteomes" id="UP001219518"/>
    </source>
</evidence>
<accession>A0AAE1HG18</accession>
<dbReference type="AlphaFoldDB" id="A0AAE1HG18"/>
<reference evidence="1" key="1">
    <citation type="submission" date="2021-07" db="EMBL/GenBank/DDBJ databases">
        <authorList>
            <person name="Catto M.A."/>
            <person name="Jacobson A."/>
            <person name="Kennedy G."/>
            <person name="Labadie P."/>
            <person name="Hunt B.G."/>
            <person name="Srinivasan R."/>
        </authorList>
    </citation>
    <scope>NUCLEOTIDE SEQUENCE</scope>
    <source>
        <strain evidence="1">PL_HMW_Pooled</strain>
        <tissue evidence="1">Head</tissue>
    </source>
</reference>
<dbReference type="EMBL" id="JAHWGI010001007">
    <property type="protein sequence ID" value="KAK3920533.1"/>
    <property type="molecule type" value="Genomic_DNA"/>
</dbReference>
<name>A0AAE1HG18_9NEOP</name>
<protein>
    <submittedName>
        <fullName evidence="1">Phenylalanine--tRNA ligase alpha subunit</fullName>
    </submittedName>
</protein>
<comment type="caution">
    <text evidence="1">The sequence shown here is derived from an EMBL/GenBank/DDBJ whole genome shotgun (WGS) entry which is preliminary data.</text>
</comment>
<keyword evidence="2" id="KW-1185">Reference proteome</keyword>
<proteinExistence type="predicted"/>